<name>A0A2P2MN55_RHIMU</name>
<evidence type="ECO:0000256" key="1">
    <source>
        <dbReference type="SAM" id="Phobius"/>
    </source>
</evidence>
<organism evidence="3">
    <name type="scientific">Rhizophora mucronata</name>
    <name type="common">Asiatic mangrove</name>
    <dbReference type="NCBI Taxonomy" id="61149"/>
    <lineage>
        <taxon>Eukaryota</taxon>
        <taxon>Viridiplantae</taxon>
        <taxon>Streptophyta</taxon>
        <taxon>Embryophyta</taxon>
        <taxon>Tracheophyta</taxon>
        <taxon>Spermatophyta</taxon>
        <taxon>Magnoliopsida</taxon>
        <taxon>eudicotyledons</taxon>
        <taxon>Gunneridae</taxon>
        <taxon>Pentapetalae</taxon>
        <taxon>rosids</taxon>
        <taxon>fabids</taxon>
        <taxon>Malpighiales</taxon>
        <taxon>Rhizophoraceae</taxon>
        <taxon>Rhizophora</taxon>
    </lineage>
</organism>
<reference evidence="3" key="1">
    <citation type="submission" date="2018-02" db="EMBL/GenBank/DDBJ databases">
        <title>Rhizophora mucronata_Transcriptome.</title>
        <authorList>
            <person name="Meera S.P."/>
            <person name="Sreeshan A."/>
            <person name="Augustine A."/>
        </authorList>
    </citation>
    <scope>NUCLEOTIDE SEQUENCE</scope>
    <source>
        <tissue evidence="3">Leaf</tissue>
    </source>
</reference>
<accession>A0A2P2MN55</accession>
<dbReference type="AlphaFoldDB" id="A0A2P2MN55"/>
<evidence type="ECO:0000313" key="2">
    <source>
        <dbReference type="EMBL" id="MBX31645.1"/>
    </source>
</evidence>
<keyword evidence="1" id="KW-1133">Transmembrane helix</keyword>
<keyword evidence="1" id="KW-0472">Membrane</keyword>
<keyword evidence="1" id="KW-0812">Transmembrane</keyword>
<proteinExistence type="predicted"/>
<feature type="transmembrane region" description="Helical" evidence="1">
    <location>
        <begin position="38"/>
        <end position="65"/>
    </location>
</feature>
<evidence type="ECO:0000313" key="3">
    <source>
        <dbReference type="EMBL" id="MBX31649.1"/>
    </source>
</evidence>
<protein>
    <submittedName>
        <fullName evidence="2">Golgin-84</fullName>
    </submittedName>
</protein>
<sequence length="86" mass="9927">MESWLKAAEGLLEVVDRKAKQVVGEKADEYSDSQSPGIFQIFLVWMSGCHFILHLLLDQLFVCLLKIKIWYHRPGICLLLIHNQSD</sequence>
<dbReference type="EMBL" id="GGEC01051161">
    <property type="protein sequence ID" value="MBX31645.1"/>
    <property type="molecule type" value="Transcribed_RNA"/>
</dbReference>
<dbReference type="EMBL" id="GGEC01051165">
    <property type="protein sequence ID" value="MBX31649.1"/>
    <property type="molecule type" value="Transcribed_RNA"/>
</dbReference>